<sequence>MITIVTPPSPIVTSSDLIGYGGDQNTAIAIIAAVTAEFDGPYGKLRRCFGPQTLDLTVPQQRNRPIRLPCPPIIEIVSVTSIDQSGDEAVIDEAGYKLKNGQLSWLDSADIARCNLVRIRYRAGYDGVKTGDLPAQIKAAIAMKANFLLRISGGAAFLRSEEVEGIGRTEYSIPEQATMAINSAADALVEGLKIYQL</sequence>
<dbReference type="EMBL" id="HG938355">
    <property type="protein sequence ID" value="CDN52531.1"/>
    <property type="molecule type" value="Genomic_DNA"/>
</dbReference>
<dbReference type="RefSeq" id="WP_038539549.1">
    <property type="nucleotide sequence ID" value="NZ_HG938355.1"/>
</dbReference>
<evidence type="ECO:0000313" key="1">
    <source>
        <dbReference type="EMBL" id="CDN52531.1"/>
    </source>
</evidence>
<accession>A0A068T3C3</accession>
<proteinExistence type="predicted"/>
<protein>
    <submittedName>
        <fullName evidence="1">Uncharacterized protein</fullName>
    </submittedName>
</protein>
<evidence type="ECO:0000313" key="2">
    <source>
        <dbReference type="Proteomes" id="UP000028186"/>
    </source>
</evidence>
<reference evidence="2" key="1">
    <citation type="journal article" date="2014" name="BMC Genomics">
        <title>Genome sequencing of two Neorhizobium galegae strains reveals a noeT gene responsible for the unusual acetylation of the nodulation factors.</title>
        <authorList>
            <person name="Osterman J."/>
            <person name="Marsh J."/>
            <person name="Laine P.K."/>
            <person name="Zeng Z."/>
            <person name="Alatalo E."/>
            <person name="Sullivan J.T."/>
            <person name="Young J.P."/>
            <person name="Thomas-Oates J."/>
            <person name="Paulin L."/>
            <person name="Lindstrom K."/>
        </authorList>
    </citation>
    <scope>NUCLEOTIDE SEQUENCE [LARGE SCALE GENOMIC DNA]</scope>
    <source>
        <strain evidence="2">HAMBI 1141</strain>
    </source>
</reference>
<dbReference type="HOGENOM" id="CLU_1382844_0_0_5"/>
<gene>
    <name evidence="1" type="ORF">RG1141_CH01660</name>
</gene>
<dbReference type="KEGG" id="ngl:RG1141_CH01660"/>
<dbReference type="Proteomes" id="UP000028186">
    <property type="component" value="Chromosome I"/>
</dbReference>
<name>A0A068T3C3_NEOGA</name>
<dbReference type="AlphaFoldDB" id="A0A068T3C3"/>
<organism evidence="1 2">
    <name type="scientific">Neorhizobium galegae bv. officinalis bv. officinalis str. HAMBI 1141</name>
    <dbReference type="NCBI Taxonomy" id="1028801"/>
    <lineage>
        <taxon>Bacteria</taxon>
        <taxon>Pseudomonadati</taxon>
        <taxon>Pseudomonadota</taxon>
        <taxon>Alphaproteobacteria</taxon>
        <taxon>Hyphomicrobiales</taxon>
        <taxon>Rhizobiaceae</taxon>
        <taxon>Rhizobium/Agrobacterium group</taxon>
        <taxon>Neorhizobium</taxon>
    </lineage>
</organism>